<comment type="caution">
    <text evidence="10">The sequence shown here is derived from an EMBL/GenBank/DDBJ whole genome shotgun (WGS) entry which is preliminary data.</text>
</comment>
<dbReference type="Gene3D" id="3.90.320.10">
    <property type="match status" value="2"/>
</dbReference>
<dbReference type="InterPro" id="IPR011335">
    <property type="entry name" value="Restrct_endonuc-II-like"/>
</dbReference>
<keyword evidence="5" id="KW-0378">Hydrolase</keyword>
<accession>A0A922MU31</accession>
<dbReference type="Pfam" id="PF01771">
    <property type="entry name" value="Viral_alk_exo"/>
    <property type="match status" value="1"/>
</dbReference>
<evidence type="ECO:0000313" key="11">
    <source>
        <dbReference type="Proteomes" id="UP000814243"/>
    </source>
</evidence>
<evidence type="ECO:0000256" key="8">
    <source>
        <dbReference type="PROSITE-ProRule" id="PRU00325"/>
    </source>
</evidence>
<evidence type="ECO:0000256" key="5">
    <source>
        <dbReference type="ARBA" id="ARBA00022801"/>
    </source>
</evidence>
<dbReference type="SUPFAM" id="SSF52980">
    <property type="entry name" value="Restriction endonuclease-like"/>
    <property type="match status" value="1"/>
</dbReference>
<dbReference type="InterPro" id="IPR018289">
    <property type="entry name" value="MULE_transposase_dom"/>
</dbReference>
<dbReference type="PROSITE" id="PS50966">
    <property type="entry name" value="ZF_SWIM"/>
    <property type="match status" value="1"/>
</dbReference>
<evidence type="ECO:0000259" key="9">
    <source>
        <dbReference type="PROSITE" id="PS50966"/>
    </source>
</evidence>
<keyword evidence="4 8" id="KW-0863">Zinc-finger</keyword>
<sequence>MMDEGPSQGLVRNNYNIVKNRLGGKTLLHVGFAYNIHRKNQKSSVWVCVNKRHGQCGGAVKLINESDNVQMIKGHKPECQPDELKNDIKMLINDLKKEVTTNFGSIQKMYETKIAKLQSEKYSNKIQIYNNIKKAIYRSRNKALKVKKTQESSSDIALNEIKNVHHFFCDGTFDCCPSPFKQIYTIHGEIGNNLDETNIVPIFYTLLINKEKGTYEMMFKKIKEALPDFKPLKFTLDFEMSTIVAINNEFPTAKIHGCFVHFQNAVYRRAKSLGLLDHEETTQSARESYGDDAVGYVQLYRDNGICTVKCKMCPEHKVRTKAYNVTLIVNENDGEIISCECHDCAASAGGCKHAVAFLMWVHRRSEEPACTSVECYWKKPALSRIGTTLKFITIEQMTKTLVPHRPSTSALCEDFILEAKKRKINKCELLKYQNDFVHSDITRYSLHSFMVNLPQETKNDVGLLLSVMKSAFTSDIIKNIEEATRQQNKTNFWYELRYGRITASKAHEVSVCHTTDGALVATIMGAKIPDTVAMKRGRILELSVRKAVQLQMYATGLHKCYFCIADSNFEHTQKVDIMLENYDEDFVNNLINKLTFFWKGNIYYYITT</sequence>
<dbReference type="EMBL" id="JACEFF010000175">
    <property type="protein sequence ID" value="KAH9642809.1"/>
    <property type="molecule type" value="Genomic_DNA"/>
</dbReference>
<organism evidence="10 11">
    <name type="scientific">Spodoptera exigua</name>
    <name type="common">Beet armyworm</name>
    <name type="synonym">Noctua fulgens</name>
    <dbReference type="NCBI Taxonomy" id="7107"/>
    <lineage>
        <taxon>Eukaryota</taxon>
        <taxon>Metazoa</taxon>
        <taxon>Ecdysozoa</taxon>
        <taxon>Arthropoda</taxon>
        <taxon>Hexapoda</taxon>
        <taxon>Insecta</taxon>
        <taxon>Pterygota</taxon>
        <taxon>Neoptera</taxon>
        <taxon>Endopterygota</taxon>
        <taxon>Lepidoptera</taxon>
        <taxon>Glossata</taxon>
        <taxon>Ditrysia</taxon>
        <taxon>Noctuoidea</taxon>
        <taxon>Noctuidae</taxon>
        <taxon>Amphipyrinae</taxon>
        <taxon>Spodoptera</taxon>
    </lineage>
</organism>
<dbReference type="Pfam" id="PF10551">
    <property type="entry name" value="MULE"/>
    <property type="match status" value="1"/>
</dbReference>
<dbReference type="InterPro" id="IPR007588">
    <property type="entry name" value="Znf_FLYWCH"/>
</dbReference>
<dbReference type="InterPro" id="IPR011604">
    <property type="entry name" value="PDDEXK-like_dom_sf"/>
</dbReference>
<dbReference type="InterPro" id="IPR034720">
    <property type="entry name" value="Viral_alk_exo"/>
</dbReference>
<dbReference type="PANTHER" id="PTHR39953:SF1">
    <property type="entry name" value="RE54151P"/>
    <property type="match status" value="1"/>
</dbReference>
<evidence type="ECO:0000256" key="7">
    <source>
        <dbReference type="ARBA" id="ARBA00022839"/>
    </source>
</evidence>
<dbReference type="Proteomes" id="UP000814243">
    <property type="component" value="Unassembled WGS sequence"/>
</dbReference>
<dbReference type="PANTHER" id="PTHR39953">
    <property type="entry name" value="RE54151P"/>
    <property type="match status" value="1"/>
</dbReference>
<dbReference type="AlphaFoldDB" id="A0A922MU31"/>
<keyword evidence="3" id="KW-0255">Endonuclease</keyword>
<dbReference type="Gene3D" id="2.20.25.240">
    <property type="match status" value="1"/>
</dbReference>
<dbReference type="GO" id="GO:0008270">
    <property type="term" value="F:zinc ion binding"/>
    <property type="evidence" value="ECO:0007669"/>
    <property type="project" value="UniProtKB-KW"/>
</dbReference>
<evidence type="ECO:0000256" key="2">
    <source>
        <dbReference type="ARBA" id="ARBA00022723"/>
    </source>
</evidence>
<keyword evidence="2" id="KW-0479">Metal-binding</keyword>
<keyword evidence="6" id="KW-0862">Zinc</keyword>
<proteinExistence type="predicted"/>
<keyword evidence="7" id="KW-0269">Exonuclease</keyword>
<evidence type="ECO:0000256" key="4">
    <source>
        <dbReference type="ARBA" id="ARBA00022771"/>
    </source>
</evidence>
<dbReference type="GO" id="GO:0006281">
    <property type="term" value="P:DNA repair"/>
    <property type="evidence" value="ECO:0007669"/>
    <property type="project" value="UniProtKB-ARBA"/>
</dbReference>
<protein>
    <recommendedName>
        <fullName evidence="9">SWIM-type domain-containing protein</fullName>
    </recommendedName>
</protein>
<dbReference type="GO" id="GO:0004527">
    <property type="term" value="F:exonuclease activity"/>
    <property type="evidence" value="ECO:0007669"/>
    <property type="project" value="UniProtKB-KW"/>
</dbReference>
<evidence type="ECO:0000313" key="10">
    <source>
        <dbReference type="EMBL" id="KAH9642809.1"/>
    </source>
</evidence>
<dbReference type="InterPro" id="IPR007527">
    <property type="entry name" value="Znf_SWIM"/>
</dbReference>
<evidence type="ECO:0000256" key="1">
    <source>
        <dbReference type="ARBA" id="ARBA00022722"/>
    </source>
</evidence>
<reference evidence="10" key="1">
    <citation type="journal article" date="2021" name="G3 (Bethesda)">
        <title>Genome and transcriptome analysis of the beet armyworm Spodoptera exigua reveals targets for pest control. .</title>
        <authorList>
            <person name="Simon S."/>
            <person name="Breeschoten T."/>
            <person name="Jansen H.J."/>
            <person name="Dirks R.P."/>
            <person name="Schranz M.E."/>
            <person name="Ros V.I.D."/>
        </authorList>
    </citation>
    <scope>NUCLEOTIDE SEQUENCE</scope>
    <source>
        <strain evidence="10">TB_SE_WUR_2020</strain>
    </source>
</reference>
<gene>
    <name evidence="10" type="ORF">HF086_012303</name>
</gene>
<dbReference type="Pfam" id="PF04500">
    <property type="entry name" value="FLYWCH"/>
    <property type="match status" value="1"/>
</dbReference>
<evidence type="ECO:0000256" key="6">
    <source>
        <dbReference type="ARBA" id="ARBA00022833"/>
    </source>
</evidence>
<dbReference type="GO" id="GO:0004519">
    <property type="term" value="F:endonuclease activity"/>
    <property type="evidence" value="ECO:0007669"/>
    <property type="project" value="UniProtKB-KW"/>
</dbReference>
<feature type="domain" description="SWIM-type" evidence="9">
    <location>
        <begin position="323"/>
        <end position="362"/>
    </location>
</feature>
<evidence type="ECO:0000256" key="3">
    <source>
        <dbReference type="ARBA" id="ARBA00022759"/>
    </source>
</evidence>
<name>A0A922MU31_SPOEX</name>
<keyword evidence="1" id="KW-0540">Nuclease</keyword>